<evidence type="ECO:0000256" key="7">
    <source>
        <dbReference type="ARBA" id="ARBA00022827"/>
    </source>
</evidence>
<evidence type="ECO:0000256" key="4">
    <source>
        <dbReference type="ARBA" id="ARBA00022630"/>
    </source>
</evidence>
<keyword evidence="4" id="KW-0285">Flavoprotein</keyword>
<accession>A0A645E8M9</accession>
<comment type="catalytic activity">
    <reaction evidence="10">
        <text>L-threonyl-[protein] + FAD = FMN-L-threonyl-[protein] + AMP + H(+)</text>
        <dbReference type="Rhea" id="RHEA:36847"/>
        <dbReference type="Rhea" id="RHEA-COMP:11060"/>
        <dbReference type="Rhea" id="RHEA-COMP:11061"/>
        <dbReference type="ChEBI" id="CHEBI:15378"/>
        <dbReference type="ChEBI" id="CHEBI:30013"/>
        <dbReference type="ChEBI" id="CHEBI:57692"/>
        <dbReference type="ChEBI" id="CHEBI:74257"/>
        <dbReference type="ChEBI" id="CHEBI:456215"/>
        <dbReference type="EC" id="2.7.1.180"/>
    </reaction>
</comment>
<keyword evidence="7" id="KW-0274">FAD</keyword>
<protein>
    <recommendedName>
        <fullName evidence="3">FAD:protein FMN transferase</fullName>
        <ecNumber evidence="2">2.7.1.180</ecNumber>
    </recommendedName>
    <alternativeName>
        <fullName evidence="9">Flavin transferase</fullName>
    </alternativeName>
</protein>
<evidence type="ECO:0000256" key="3">
    <source>
        <dbReference type="ARBA" id="ARBA00016337"/>
    </source>
</evidence>
<dbReference type="EC" id="2.7.1.180" evidence="2"/>
<reference evidence="11" key="1">
    <citation type="submission" date="2019-08" db="EMBL/GenBank/DDBJ databases">
        <authorList>
            <person name="Kucharzyk K."/>
            <person name="Murdoch R.W."/>
            <person name="Higgins S."/>
            <person name="Loffler F."/>
        </authorList>
    </citation>
    <scope>NUCLEOTIDE SEQUENCE</scope>
</reference>
<evidence type="ECO:0000256" key="1">
    <source>
        <dbReference type="ARBA" id="ARBA00001946"/>
    </source>
</evidence>
<name>A0A645E8M9_9ZZZZ</name>
<evidence type="ECO:0000256" key="2">
    <source>
        <dbReference type="ARBA" id="ARBA00011955"/>
    </source>
</evidence>
<gene>
    <name evidence="11" type="ORF">SDC9_144946</name>
</gene>
<comment type="cofactor">
    <cofactor evidence="1">
        <name>Mg(2+)</name>
        <dbReference type="ChEBI" id="CHEBI:18420"/>
    </cofactor>
</comment>
<keyword evidence="6" id="KW-0479">Metal-binding</keyword>
<evidence type="ECO:0000313" key="11">
    <source>
        <dbReference type="EMBL" id="MPM97769.1"/>
    </source>
</evidence>
<evidence type="ECO:0000256" key="6">
    <source>
        <dbReference type="ARBA" id="ARBA00022723"/>
    </source>
</evidence>
<dbReference type="SUPFAM" id="SSF143631">
    <property type="entry name" value="ApbE-like"/>
    <property type="match status" value="1"/>
</dbReference>
<dbReference type="Pfam" id="PF02424">
    <property type="entry name" value="ApbE"/>
    <property type="match status" value="1"/>
</dbReference>
<evidence type="ECO:0000256" key="9">
    <source>
        <dbReference type="ARBA" id="ARBA00031306"/>
    </source>
</evidence>
<proteinExistence type="predicted"/>
<dbReference type="InterPro" id="IPR003374">
    <property type="entry name" value="ApbE-like_sf"/>
</dbReference>
<dbReference type="GO" id="GO:0046872">
    <property type="term" value="F:metal ion binding"/>
    <property type="evidence" value="ECO:0007669"/>
    <property type="project" value="UniProtKB-KW"/>
</dbReference>
<dbReference type="AlphaFoldDB" id="A0A645E8M9"/>
<comment type="caution">
    <text evidence="11">The sequence shown here is derived from an EMBL/GenBank/DDBJ whole genome shotgun (WGS) entry which is preliminary data.</text>
</comment>
<dbReference type="GO" id="GO:0016740">
    <property type="term" value="F:transferase activity"/>
    <property type="evidence" value="ECO:0007669"/>
    <property type="project" value="UniProtKB-KW"/>
</dbReference>
<keyword evidence="8" id="KW-0460">Magnesium</keyword>
<evidence type="ECO:0000256" key="5">
    <source>
        <dbReference type="ARBA" id="ARBA00022679"/>
    </source>
</evidence>
<dbReference type="EMBL" id="VSSQ01043992">
    <property type="protein sequence ID" value="MPM97769.1"/>
    <property type="molecule type" value="Genomic_DNA"/>
</dbReference>
<dbReference type="Gene3D" id="3.10.520.10">
    <property type="entry name" value="ApbE-like domains"/>
    <property type="match status" value="1"/>
</dbReference>
<evidence type="ECO:0000256" key="8">
    <source>
        <dbReference type="ARBA" id="ARBA00022842"/>
    </source>
</evidence>
<dbReference type="PANTHER" id="PTHR30040">
    <property type="entry name" value="THIAMINE BIOSYNTHESIS LIPOPROTEIN APBE"/>
    <property type="match status" value="1"/>
</dbReference>
<keyword evidence="5" id="KW-0808">Transferase</keyword>
<sequence length="307" mass="35229">MRKGKFSWQFAALGTVWQIDIFDQELSLPVSQLQTLILEKIEDFDKNYSRFRPDSLLSQLAMSSGNWQFPENFTALWQLYQQLFELTAGRFTPLIASDLEKIGYRGFRKPEANFSEVSWQDLQWQAPFLENRRPVLLDFGAAGKGYLLDLLAAQLRSFSCQQFCLDAGHDFWFENPQQEQWRVGLEDPQHTQQALGILTYTGQALAASAGNRRRFGNSHHIFDPLRQSSPKDVLATWVLAKTALEADAVSTALFLVEPKVLQEKFQFQFLRVFNDYRIERSADFPVELLWQTSPETNISSTVSGAIL</sequence>
<organism evidence="11">
    <name type="scientific">bioreactor metagenome</name>
    <dbReference type="NCBI Taxonomy" id="1076179"/>
    <lineage>
        <taxon>unclassified sequences</taxon>
        <taxon>metagenomes</taxon>
        <taxon>ecological metagenomes</taxon>
    </lineage>
</organism>
<dbReference type="PANTHER" id="PTHR30040:SF2">
    <property type="entry name" value="FAD:PROTEIN FMN TRANSFERASE"/>
    <property type="match status" value="1"/>
</dbReference>
<dbReference type="InterPro" id="IPR024932">
    <property type="entry name" value="ApbE"/>
</dbReference>
<evidence type="ECO:0000256" key="10">
    <source>
        <dbReference type="ARBA" id="ARBA00048540"/>
    </source>
</evidence>